<feature type="region of interest" description="Disordered" evidence="1">
    <location>
        <begin position="225"/>
        <end position="259"/>
    </location>
</feature>
<dbReference type="GO" id="GO:1990023">
    <property type="term" value="C:mitotic spindle midzone"/>
    <property type="evidence" value="ECO:0007669"/>
    <property type="project" value="TreeGrafter"/>
</dbReference>
<evidence type="ECO:0000313" key="3">
    <source>
        <dbReference type="Proteomes" id="UP000807342"/>
    </source>
</evidence>
<dbReference type="EMBL" id="MU151083">
    <property type="protein sequence ID" value="KAF9451602.1"/>
    <property type="molecule type" value="Genomic_DNA"/>
</dbReference>
<feature type="region of interest" description="Disordered" evidence="1">
    <location>
        <begin position="155"/>
        <end position="175"/>
    </location>
</feature>
<feature type="region of interest" description="Disordered" evidence="1">
    <location>
        <begin position="539"/>
        <end position="655"/>
    </location>
</feature>
<dbReference type="Gene3D" id="1.20.58.1520">
    <property type="match status" value="1"/>
</dbReference>
<dbReference type="GO" id="GO:0008017">
    <property type="term" value="F:microtubule binding"/>
    <property type="evidence" value="ECO:0007669"/>
    <property type="project" value="InterPro"/>
</dbReference>
<dbReference type="GO" id="GO:0005737">
    <property type="term" value="C:cytoplasm"/>
    <property type="evidence" value="ECO:0007669"/>
    <property type="project" value="TreeGrafter"/>
</dbReference>
<dbReference type="InterPro" id="IPR007145">
    <property type="entry name" value="MAP65_Ase1_PRC1"/>
</dbReference>
<name>A0A9P5XJN5_9AGAR</name>
<dbReference type="PANTHER" id="PTHR19321">
    <property type="entry name" value="PROTEIN REGULATOR OF CYTOKINESIS 1 PRC1-RELATED"/>
    <property type="match status" value="1"/>
</dbReference>
<feature type="compositionally biased region" description="Polar residues" evidence="1">
    <location>
        <begin position="580"/>
        <end position="605"/>
    </location>
</feature>
<evidence type="ECO:0000256" key="1">
    <source>
        <dbReference type="SAM" id="MobiDB-lite"/>
    </source>
</evidence>
<protein>
    <recommendedName>
        <fullName evidence="4">Microtubule associated protein</fullName>
    </recommendedName>
</protein>
<evidence type="ECO:0000313" key="2">
    <source>
        <dbReference type="EMBL" id="KAF9451602.1"/>
    </source>
</evidence>
<dbReference type="AlphaFoldDB" id="A0A9P5XJN5"/>
<feature type="compositionally biased region" description="Polar residues" evidence="1">
    <location>
        <begin position="721"/>
        <end position="731"/>
    </location>
</feature>
<feature type="compositionally biased region" description="Polar residues" evidence="1">
    <location>
        <begin position="559"/>
        <end position="568"/>
    </location>
</feature>
<dbReference type="GO" id="GO:0051256">
    <property type="term" value="P:mitotic spindle midzone assembly"/>
    <property type="evidence" value="ECO:0007669"/>
    <property type="project" value="TreeGrafter"/>
</dbReference>
<comment type="caution">
    <text evidence="2">The sequence shown here is derived from an EMBL/GenBank/DDBJ whole genome shotgun (WGS) entry which is preliminary data.</text>
</comment>
<evidence type="ECO:0008006" key="4">
    <source>
        <dbReference type="Google" id="ProtNLM"/>
    </source>
</evidence>
<dbReference type="Proteomes" id="UP000807342">
    <property type="component" value="Unassembled WGS sequence"/>
</dbReference>
<dbReference type="Pfam" id="PF03999">
    <property type="entry name" value="MAP65_ASE1"/>
    <property type="match status" value="1"/>
</dbReference>
<keyword evidence="3" id="KW-1185">Reference proteome</keyword>
<sequence>MSAHATTSSLTALLNSLHTHLQTQTQLLPTLHSQLGLPPSALEDDLEALQEELVKGVEKQVETRRKEVEEWMSRCDVVEKECIRYSKALGGNIKSTGNSVGELRKEAVLPRRYDLVAEHQEKLRQLYHSKLEQLTTITNRINSLARTLGSTFFGPDVREPSAADGENVLDPESHRDVSPERFLKLEKELVRGKAEVGKRLSQLSGLFVQIDWLYSELGISAPTLDDLSSRSASTSTTPTSDPFLSTPTPSSRSGSSTNFLRDEQAASLEVEYQRTFARFVARIEEADDEALTDNQGVPYGLESVDPAPGLLSWAKGLQGSLEDLKRRREAHIQGMYDQLEGLWRRLGVGEADMDAFVENHRGSTEDTVREYEEELERMLELKRDRMGTFIESARQEIVKLWDDLMVGGDERADFAPFVDDENTEELLTIHEDEVRRLKEERRLKAPLLASVRKYFDICEEEKELALAAADQTRLLGRGPRDPGRLLREEKMRKRVSKEKPRLEQDLLVSIPAWEQDTSRPFLVHGESFLQMLTETVAAADQENKRRPPRAGSVPPRATTPVNSTNSYVPGTRAGAVTPAVRSSSTISSHSLPNKRQKLNDSTVSGHRTGRAPLGNHRGNNTQARPGSPTKVPVKTPGTISSVPRPTTLAIPKPGTQYHALGYGRVPGTMARSSGMRSASAGVKVSSARVHSKFQKSSKSIPGAGFSMLRKASRAKRESFKPRSSTDTTETGKNVGIGSARWGAGLAGSVKEEEGEGY</sequence>
<dbReference type="OrthoDB" id="642895at2759"/>
<feature type="compositionally biased region" description="Low complexity" evidence="1">
    <location>
        <begin position="225"/>
        <end position="257"/>
    </location>
</feature>
<organism evidence="2 3">
    <name type="scientific">Macrolepiota fuliginosa MF-IS2</name>
    <dbReference type="NCBI Taxonomy" id="1400762"/>
    <lineage>
        <taxon>Eukaryota</taxon>
        <taxon>Fungi</taxon>
        <taxon>Dikarya</taxon>
        <taxon>Basidiomycota</taxon>
        <taxon>Agaricomycotina</taxon>
        <taxon>Agaricomycetes</taxon>
        <taxon>Agaricomycetidae</taxon>
        <taxon>Agaricales</taxon>
        <taxon>Agaricineae</taxon>
        <taxon>Agaricaceae</taxon>
        <taxon>Macrolepiota</taxon>
    </lineage>
</organism>
<dbReference type="PANTHER" id="PTHR19321:SF41">
    <property type="entry name" value="FASCETTO-RELATED"/>
    <property type="match status" value="1"/>
</dbReference>
<accession>A0A9P5XJN5</accession>
<proteinExistence type="predicted"/>
<reference evidence="2" key="1">
    <citation type="submission" date="2020-11" db="EMBL/GenBank/DDBJ databases">
        <authorList>
            <consortium name="DOE Joint Genome Institute"/>
            <person name="Ahrendt S."/>
            <person name="Riley R."/>
            <person name="Andreopoulos W."/>
            <person name="Labutti K."/>
            <person name="Pangilinan J."/>
            <person name="Ruiz-Duenas F.J."/>
            <person name="Barrasa J.M."/>
            <person name="Sanchez-Garcia M."/>
            <person name="Camarero S."/>
            <person name="Miyauchi S."/>
            <person name="Serrano A."/>
            <person name="Linde D."/>
            <person name="Babiker R."/>
            <person name="Drula E."/>
            <person name="Ayuso-Fernandez I."/>
            <person name="Pacheco R."/>
            <person name="Padilla G."/>
            <person name="Ferreira P."/>
            <person name="Barriuso J."/>
            <person name="Kellner H."/>
            <person name="Castanera R."/>
            <person name="Alfaro M."/>
            <person name="Ramirez L."/>
            <person name="Pisabarro A.G."/>
            <person name="Kuo A."/>
            <person name="Tritt A."/>
            <person name="Lipzen A."/>
            <person name="He G."/>
            <person name="Yan M."/>
            <person name="Ng V."/>
            <person name="Cullen D."/>
            <person name="Martin F."/>
            <person name="Rosso M.-N."/>
            <person name="Henrissat B."/>
            <person name="Hibbett D."/>
            <person name="Martinez A.T."/>
            <person name="Grigoriev I.V."/>
        </authorList>
    </citation>
    <scope>NUCLEOTIDE SEQUENCE</scope>
    <source>
        <strain evidence="2">MF-IS2</strain>
    </source>
</reference>
<gene>
    <name evidence="2" type="ORF">P691DRAFT_699098</name>
</gene>
<feature type="region of interest" description="Disordered" evidence="1">
    <location>
        <begin position="709"/>
        <end position="757"/>
    </location>
</feature>